<accession>A0A9Q1FVX2</accession>
<reference evidence="3" key="1">
    <citation type="journal article" date="2023" name="Science">
        <title>Genome structures resolve the early diversification of teleost fishes.</title>
        <authorList>
            <person name="Parey E."/>
            <person name="Louis A."/>
            <person name="Montfort J."/>
            <person name="Bouchez O."/>
            <person name="Roques C."/>
            <person name="Iampietro C."/>
            <person name="Lluch J."/>
            <person name="Castinel A."/>
            <person name="Donnadieu C."/>
            <person name="Desvignes T."/>
            <person name="Floi Bucao C."/>
            <person name="Jouanno E."/>
            <person name="Wen M."/>
            <person name="Mejri S."/>
            <person name="Dirks R."/>
            <person name="Jansen H."/>
            <person name="Henkel C."/>
            <person name="Chen W.J."/>
            <person name="Zahm M."/>
            <person name="Cabau C."/>
            <person name="Klopp C."/>
            <person name="Thompson A.W."/>
            <person name="Robinson-Rechavi M."/>
            <person name="Braasch I."/>
            <person name="Lecointre G."/>
            <person name="Bobe J."/>
            <person name="Postlethwait J.H."/>
            <person name="Berthelot C."/>
            <person name="Roest Crollius H."/>
            <person name="Guiguen Y."/>
        </authorList>
    </citation>
    <scope>NUCLEOTIDE SEQUENCE</scope>
    <source>
        <strain evidence="3">WJC10195</strain>
    </source>
</reference>
<name>A0A9Q1FVX2_SYNKA</name>
<dbReference type="OrthoDB" id="8954444at2759"/>
<evidence type="ECO:0000313" key="4">
    <source>
        <dbReference type="Proteomes" id="UP001152622"/>
    </source>
</evidence>
<protein>
    <submittedName>
        <fullName evidence="3">Uncharacterized protein</fullName>
    </submittedName>
</protein>
<sequence>MDKARKDRQEDVGIPGELSFSKCGSVAQAHSSGWHTVVLAGEVWALCQEEAPLHPSLYLGQVWSRSLLAGCLWFSLALCAFFLKAVFQRRHQQVAPSLQNQEVIRERAAGQQASLPNGRNVNRPVPLTNALMDSLLLCLLSEALENPCPPHIQALAHRLEMVNLTLRRADVLGDSLQRGGIQGLRGSEEPPLLTDSLQGICTFLQQRVRLLRALDQAQGDYGYSMQGIKEVLEQHWALLVQLHIRVTLRRKRSEAEECVHTAVKKAREGEEEIEMALRNVERFSMEQAQCKGRLQQSRTHLSDITRMLQELGGSLRALGERGGAGTESLWTERLLQSNTQQLEEAVQDSLSLERLTSCFQTHLEGLRVDMVGNGEPRPHPYLSSSARTLPRPPCRPPAPPALPPAATPLTLCERSAQRLSTTFNRLHSSLCKKV</sequence>
<organism evidence="3 4">
    <name type="scientific">Synaphobranchus kaupii</name>
    <name type="common">Kaup's arrowtooth eel</name>
    <dbReference type="NCBI Taxonomy" id="118154"/>
    <lineage>
        <taxon>Eukaryota</taxon>
        <taxon>Metazoa</taxon>
        <taxon>Chordata</taxon>
        <taxon>Craniata</taxon>
        <taxon>Vertebrata</taxon>
        <taxon>Euteleostomi</taxon>
        <taxon>Actinopterygii</taxon>
        <taxon>Neopterygii</taxon>
        <taxon>Teleostei</taxon>
        <taxon>Anguilliformes</taxon>
        <taxon>Synaphobranchidae</taxon>
        <taxon>Synaphobranchus</taxon>
    </lineage>
</organism>
<dbReference type="Proteomes" id="UP001152622">
    <property type="component" value="Chromosome 3"/>
</dbReference>
<evidence type="ECO:0000313" key="3">
    <source>
        <dbReference type="EMBL" id="KAJ8368666.1"/>
    </source>
</evidence>
<keyword evidence="4" id="KW-1185">Reference proteome</keyword>
<keyword evidence="2" id="KW-1133">Transmembrane helix</keyword>
<feature type="transmembrane region" description="Helical" evidence="2">
    <location>
        <begin position="62"/>
        <end position="83"/>
    </location>
</feature>
<keyword evidence="2" id="KW-0472">Membrane</keyword>
<feature type="compositionally biased region" description="Pro residues" evidence="1">
    <location>
        <begin position="390"/>
        <end position="406"/>
    </location>
</feature>
<gene>
    <name evidence="3" type="ORF">SKAU_G00086940</name>
</gene>
<feature type="region of interest" description="Disordered" evidence="1">
    <location>
        <begin position="374"/>
        <end position="406"/>
    </location>
</feature>
<comment type="caution">
    <text evidence="3">The sequence shown here is derived from an EMBL/GenBank/DDBJ whole genome shotgun (WGS) entry which is preliminary data.</text>
</comment>
<evidence type="ECO:0000256" key="1">
    <source>
        <dbReference type="SAM" id="MobiDB-lite"/>
    </source>
</evidence>
<keyword evidence="2" id="KW-0812">Transmembrane</keyword>
<dbReference type="EMBL" id="JAINUF010000003">
    <property type="protein sequence ID" value="KAJ8368666.1"/>
    <property type="molecule type" value="Genomic_DNA"/>
</dbReference>
<dbReference type="AlphaFoldDB" id="A0A9Q1FVX2"/>
<proteinExistence type="predicted"/>
<evidence type="ECO:0000256" key="2">
    <source>
        <dbReference type="SAM" id="Phobius"/>
    </source>
</evidence>